<name>A0A3R7GAL4_9STRA</name>
<keyword evidence="5" id="KW-1185">Reference proteome</keyword>
<comment type="caution">
    <text evidence="3">The sequence shown here is derived from an EMBL/GenBank/DDBJ whole genome shotgun (WGS) entry which is preliminary data.</text>
</comment>
<gene>
    <name evidence="3" type="ORF">BBI17_008887</name>
    <name evidence="4" type="ORF">BBO99_00008784</name>
    <name evidence="1" type="ORF">JM16_008683</name>
    <name evidence="2" type="ORF">JM18_008740</name>
</gene>
<evidence type="ECO:0000313" key="5">
    <source>
        <dbReference type="Proteomes" id="UP000285624"/>
    </source>
</evidence>
<dbReference type="EMBL" id="JPWV03000541">
    <property type="protein sequence ID" value="KAG2508755.1"/>
    <property type="molecule type" value="Genomic_DNA"/>
</dbReference>
<reference evidence="1" key="1">
    <citation type="journal article" date="2015" name="Genom Data">
        <title>Genome sequences of six Phytophthora species associated with forests in New Zealand.</title>
        <authorList>
            <person name="Studholme D.J."/>
            <person name="McDougal R.L."/>
            <person name="Sambles C."/>
            <person name="Hansen E."/>
            <person name="Hardy G."/>
            <person name="Grant M."/>
            <person name="Ganley R.J."/>
            <person name="Williams N.M."/>
        </authorList>
    </citation>
    <scope>NUCLEOTIDE SEQUENCE</scope>
    <source>
        <strain evidence="1">NZFS 2646</strain>
        <strain evidence="2">NZFS 3630</strain>
    </source>
</reference>
<dbReference type="Proteomes" id="UP000285883">
    <property type="component" value="Unassembled WGS sequence"/>
</dbReference>
<dbReference type="Proteomes" id="UP000792063">
    <property type="component" value="Unassembled WGS sequence"/>
</dbReference>
<dbReference type="EMBL" id="MBDN02000517">
    <property type="protein sequence ID" value="RLN74713.1"/>
    <property type="molecule type" value="Genomic_DNA"/>
</dbReference>
<evidence type="ECO:0000313" key="4">
    <source>
        <dbReference type="EMBL" id="RLN74713.1"/>
    </source>
</evidence>
<sequence length="412" mass="44484">MECIRQDDDCTLEIFNKVSVVAVSILSTASAGIFGKLEAVAKGLKTTVKCANSMIGVVRAIIRYVRNIKTSDPQTSQDKILALLYQTNNVVTDLPLAIYASYDDEIVSSWDIFVTFLKGANFTADTSEINDTEIATLSDALKSNLTCGYDLQSLTDRTWMTVAQLKMERPDITEDELRLEISNSELVVSNIATVTNNCMEQLIQESDITTAYSTRHDLRKTFSVIIDDFISTGTSDNGSLLTVEEYAYKIVDKGLTTIAVTGLDPMDLFTLLAEYVQTICGPSQYIGEVDDGTDDVTLGLNALEDAFNGSSSSWIRVGDGQVIINFSSTDTDAVTVNIYSGGEQIDGVDVSAGGTATWTSNITALGGKTLYLDRWRPGFLGLPGTGGGSLVLWVPKASEGGHLELNAQLNVS</sequence>
<evidence type="ECO:0000313" key="2">
    <source>
        <dbReference type="EMBL" id="KAG2510969.1"/>
    </source>
</evidence>
<organism evidence="3 6">
    <name type="scientific">Phytophthora kernoviae</name>
    <dbReference type="NCBI Taxonomy" id="325452"/>
    <lineage>
        <taxon>Eukaryota</taxon>
        <taxon>Sar</taxon>
        <taxon>Stramenopiles</taxon>
        <taxon>Oomycota</taxon>
        <taxon>Peronosporomycetes</taxon>
        <taxon>Peronosporales</taxon>
        <taxon>Peronosporaceae</taxon>
        <taxon>Phytophthora</taxon>
    </lineage>
</organism>
<evidence type="ECO:0000313" key="6">
    <source>
        <dbReference type="Proteomes" id="UP000285883"/>
    </source>
</evidence>
<evidence type="ECO:0000313" key="1">
    <source>
        <dbReference type="EMBL" id="KAG2508755.1"/>
    </source>
</evidence>
<dbReference type="EMBL" id="JPWU03000554">
    <property type="protein sequence ID" value="KAG2510969.1"/>
    <property type="molecule type" value="Genomic_DNA"/>
</dbReference>
<proteinExistence type="predicted"/>
<dbReference type="Proteomes" id="UP000785171">
    <property type="component" value="Unassembled WGS sequence"/>
</dbReference>
<evidence type="ECO:0000313" key="3">
    <source>
        <dbReference type="EMBL" id="RLN46719.1"/>
    </source>
</evidence>
<reference evidence="5 6" key="2">
    <citation type="submission" date="2018-07" db="EMBL/GenBank/DDBJ databases">
        <title>Genome sequencing of oomycete isolates from Chile give support for New Zealand origin for Phytophthora kernoviae and make available the first Nothophytophthora sp. genome.</title>
        <authorList>
            <person name="Studholme D.J."/>
            <person name="Sanfuentes E."/>
            <person name="Panda P."/>
            <person name="Hill R."/>
            <person name="Sambles C."/>
            <person name="Grant M."/>
            <person name="Williams N.M."/>
            <person name="Mcdougal R.L."/>
        </authorList>
    </citation>
    <scope>NUCLEOTIDE SEQUENCE [LARGE SCALE GENOMIC DNA]</scope>
    <source>
        <strain evidence="3">Chile2</strain>
        <strain evidence="4">Chile4</strain>
    </source>
</reference>
<reference evidence="1" key="3">
    <citation type="submission" date="2020-06" db="EMBL/GenBank/DDBJ databases">
        <authorList>
            <person name="Studholme D.J."/>
        </authorList>
    </citation>
    <scope>NUCLEOTIDE SEQUENCE</scope>
    <source>
        <strain evidence="1">NZFS 2646</strain>
        <strain evidence="2">NZFS 3630</strain>
    </source>
</reference>
<dbReference type="AlphaFoldDB" id="A0A3R7GAL4"/>
<protein>
    <submittedName>
        <fullName evidence="3">Uncharacterized protein</fullName>
    </submittedName>
</protein>
<dbReference type="Proteomes" id="UP000285624">
    <property type="component" value="Unassembled WGS sequence"/>
</dbReference>
<accession>A0A3R7GAL4</accession>
<dbReference type="STRING" id="325452.A0A3R7GAL4"/>
<dbReference type="EMBL" id="MAYM02000021">
    <property type="protein sequence ID" value="RLN46719.1"/>
    <property type="molecule type" value="Genomic_DNA"/>
</dbReference>